<reference evidence="2 3" key="1">
    <citation type="submission" date="2017-10" db="EMBL/GenBank/DDBJ databases">
        <authorList>
            <person name="Banno H."/>
            <person name="Chua N.-H."/>
        </authorList>
    </citation>
    <scope>NUCLEOTIDE SEQUENCE [LARGE SCALE GENOMIC DNA]</scope>
    <source>
        <strain evidence="2">Vibrio tapetis CECT4600</strain>
    </source>
</reference>
<dbReference type="Proteomes" id="UP000235828">
    <property type="component" value="Chromosome A"/>
</dbReference>
<evidence type="ECO:0000313" key="2">
    <source>
        <dbReference type="EMBL" id="SON50396.1"/>
    </source>
</evidence>
<dbReference type="KEGG" id="vta:A2417"/>
<keyword evidence="1" id="KW-0472">Membrane</keyword>
<protein>
    <submittedName>
        <fullName evidence="2">Putative fimbrial assembly protein PilE</fullName>
    </submittedName>
</protein>
<dbReference type="InterPro" id="IPR031982">
    <property type="entry name" value="PilE-like"/>
</dbReference>
<dbReference type="NCBIfam" id="TIGR02532">
    <property type="entry name" value="IV_pilin_GFxxxE"/>
    <property type="match status" value="1"/>
</dbReference>
<dbReference type="InterPro" id="IPR012902">
    <property type="entry name" value="N_methyl_site"/>
</dbReference>
<dbReference type="SUPFAM" id="SSF54523">
    <property type="entry name" value="Pili subunits"/>
    <property type="match status" value="1"/>
</dbReference>
<dbReference type="GO" id="GO:0043683">
    <property type="term" value="P:type IV pilus assembly"/>
    <property type="evidence" value="ECO:0007669"/>
    <property type="project" value="InterPro"/>
</dbReference>
<keyword evidence="3" id="KW-1185">Reference proteome</keyword>
<feature type="transmembrane region" description="Helical" evidence="1">
    <location>
        <begin position="45"/>
        <end position="67"/>
    </location>
</feature>
<dbReference type="EMBL" id="LT960611">
    <property type="protein sequence ID" value="SON50396.1"/>
    <property type="molecule type" value="Genomic_DNA"/>
</dbReference>
<keyword evidence="1" id="KW-0812">Transmembrane</keyword>
<dbReference type="InterPro" id="IPR045584">
    <property type="entry name" value="Pilin-like"/>
</dbReference>
<keyword evidence="1" id="KW-1133">Transmembrane helix</keyword>
<evidence type="ECO:0000313" key="3">
    <source>
        <dbReference type="Proteomes" id="UP000235828"/>
    </source>
</evidence>
<dbReference type="Gene3D" id="3.30.700.10">
    <property type="entry name" value="Glycoprotein, Type 4 Pilin"/>
    <property type="match status" value="1"/>
</dbReference>
<name>A0A2N8ZES7_9VIBR</name>
<accession>A0A2N8ZES7</accession>
<dbReference type="PROSITE" id="PS00409">
    <property type="entry name" value="PROKAR_NTER_METHYL"/>
    <property type="match status" value="1"/>
</dbReference>
<organism evidence="2 3">
    <name type="scientific">Vibrio tapetis subsp. tapetis</name>
    <dbReference type="NCBI Taxonomy" id="1671868"/>
    <lineage>
        <taxon>Bacteria</taxon>
        <taxon>Pseudomonadati</taxon>
        <taxon>Pseudomonadota</taxon>
        <taxon>Gammaproteobacteria</taxon>
        <taxon>Vibrionales</taxon>
        <taxon>Vibrionaceae</taxon>
        <taxon>Vibrio</taxon>
    </lineage>
</organism>
<proteinExistence type="predicted"/>
<dbReference type="Pfam" id="PF07963">
    <property type="entry name" value="N_methyl"/>
    <property type="match status" value="1"/>
</dbReference>
<dbReference type="Pfam" id="PF16732">
    <property type="entry name" value="ComP_DUS"/>
    <property type="match status" value="1"/>
</dbReference>
<gene>
    <name evidence="2" type="ORF">VTAP4600_A2417</name>
</gene>
<sequence length="163" mass="18208">MSINKIALARMLAPLKNETLSLMEVLEMIRKNVCMQTVIHQKGMTLIETLIAVAIVGIISMVAYPSYSQYAYKGHRHQAMADLVKIQLELENHYDGRYQWSHIISGSQCSLCETRSDRYRFTITSAGGYTIVATPQSTKGQNYDPCGSLTLKANGESLPEGCW</sequence>
<dbReference type="AlphaFoldDB" id="A0A2N8ZES7"/>
<evidence type="ECO:0000256" key="1">
    <source>
        <dbReference type="SAM" id="Phobius"/>
    </source>
</evidence>